<dbReference type="CDD" id="cd00067">
    <property type="entry name" value="GAL4"/>
    <property type="match status" value="1"/>
</dbReference>
<dbReference type="AlphaFoldDB" id="A0A8H4KXX7"/>
<dbReference type="Pfam" id="PF00172">
    <property type="entry name" value="Zn_clus"/>
    <property type="match status" value="1"/>
</dbReference>
<dbReference type="SUPFAM" id="SSF57701">
    <property type="entry name" value="Zn2/Cys6 DNA-binding domain"/>
    <property type="match status" value="1"/>
</dbReference>
<feature type="region of interest" description="Disordered" evidence="2">
    <location>
        <begin position="160"/>
        <end position="196"/>
    </location>
</feature>
<dbReference type="GO" id="GO:0000981">
    <property type="term" value="F:DNA-binding transcription factor activity, RNA polymerase II-specific"/>
    <property type="evidence" value="ECO:0007669"/>
    <property type="project" value="InterPro"/>
</dbReference>
<keyword evidence="5" id="KW-1185">Reference proteome</keyword>
<dbReference type="SMART" id="SM00066">
    <property type="entry name" value="GAL4"/>
    <property type="match status" value="1"/>
</dbReference>
<dbReference type="PROSITE" id="PS00463">
    <property type="entry name" value="ZN2_CY6_FUNGAL_1"/>
    <property type="match status" value="1"/>
</dbReference>
<accession>A0A8H4KXX7</accession>
<dbReference type="InterPro" id="IPR053175">
    <property type="entry name" value="DHMBA_Reg_Transcription_Factor"/>
</dbReference>
<comment type="caution">
    <text evidence="4">The sequence shown here is derived from an EMBL/GenBank/DDBJ whole genome shotgun (WGS) entry which is preliminary data.</text>
</comment>
<dbReference type="Proteomes" id="UP000605986">
    <property type="component" value="Unassembled WGS sequence"/>
</dbReference>
<dbReference type="InterPro" id="IPR036864">
    <property type="entry name" value="Zn2-C6_fun-type_DNA-bd_sf"/>
</dbReference>
<dbReference type="Pfam" id="PF11951">
    <property type="entry name" value="Fungal_trans_2"/>
    <property type="match status" value="1"/>
</dbReference>
<dbReference type="GO" id="GO:0008270">
    <property type="term" value="F:zinc ion binding"/>
    <property type="evidence" value="ECO:0007669"/>
    <property type="project" value="InterPro"/>
</dbReference>
<sequence>MISSKQLSDLVSIWRKFRRYPAQVSVEAGDSRHLSHRSGLSARCLQFRVLGGLRSFISPSQYFHLQLPFETFPWIGKLQSGRHLLQICQKKIFVIRVTANLGSTMVYTGEPSKACLPCRQKRRKCDHAKPGCSQCARQKIECPGYETEWDLRLRDETTFLKQGTSRRKSGQAAKRSTPSPPKSEDQASGLSSPPKGLNNSTIDTAVSYFMVSYLDGTVYGTYLPQLYIEVVLQQPAEDALLPAVRAASLATLARRHQSQEILGMAIKEFSIALAQTNASLADQSKAPLNTTLGAVLTLGLFESIVSTGKHNVKNWIAHTLGTIALLRLRGVRQFRDLLGRRMCIHAAYNIRISCISRGVKVPQDLLGLEEEFYSALSFPNHVRDHYSIMNKTCAIKADMQNGVTAELICRALDTEKEAELCIDKPILAGVVQATQPGKSSPPQVNNIDIQATAGSSSLVLMARRLFGLSIVRLVLLEIIWLVSSTIPHHPEILRQLNQIEGRTFDNISTEDSQTRLKAYTIRRFIQISRAVLAFVPRFLDANNPTPHFTRVARCLVLPLGFIQSSPCCPSDVRTEVTDLLMRLERDVELSQAHYAVKVLFQSRLAGDWLP</sequence>
<evidence type="ECO:0000256" key="1">
    <source>
        <dbReference type="ARBA" id="ARBA00023242"/>
    </source>
</evidence>
<dbReference type="OrthoDB" id="2991872at2759"/>
<evidence type="ECO:0000256" key="2">
    <source>
        <dbReference type="SAM" id="MobiDB-lite"/>
    </source>
</evidence>
<evidence type="ECO:0000313" key="4">
    <source>
        <dbReference type="EMBL" id="KAF4457393.1"/>
    </source>
</evidence>
<gene>
    <name evidence="4" type="ORF">F53441_666</name>
</gene>
<protein>
    <recommendedName>
        <fullName evidence="3">Zn(2)-C6 fungal-type domain-containing protein</fullName>
    </recommendedName>
</protein>
<reference evidence="4" key="1">
    <citation type="submission" date="2020-01" db="EMBL/GenBank/DDBJ databases">
        <title>Identification and distribution of gene clusters putatively required for synthesis of sphingolipid metabolism inhibitors in phylogenetically diverse species of the filamentous fungus Fusarium.</title>
        <authorList>
            <person name="Kim H.-S."/>
            <person name="Busman M."/>
            <person name="Brown D.W."/>
            <person name="Divon H."/>
            <person name="Uhlig S."/>
            <person name="Proctor R.H."/>
        </authorList>
    </citation>
    <scope>NUCLEOTIDE SEQUENCE</scope>
    <source>
        <strain evidence="4">NRRL 53441</strain>
    </source>
</reference>
<dbReference type="PROSITE" id="PS50048">
    <property type="entry name" value="ZN2_CY6_FUNGAL_2"/>
    <property type="match status" value="1"/>
</dbReference>
<dbReference type="EMBL" id="JAADJG010000025">
    <property type="protein sequence ID" value="KAF4457393.1"/>
    <property type="molecule type" value="Genomic_DNA"/>
</dbReference>
<dbReference type="Gene3D" id="4.10.240.10">
    <property type="entry name" value="Zn(2)-C6 fungal-type DNA-binding domain"/>
    <property type="match status" value="1"/>
</dbReference>
<dbReference type="PANTHER" id="PTHR38791">
    <property type="entry name" value="ZN(II)2CYS6 TRANSCRIPTION FACTOR (EUROFUNG)-RELATED-RELATED"/>
    <property type="match status" value="1"/>
</dbReference>
<proteinExistence type="predicted"/>
<evidence type="ECO:0000313" key="5">
    <source>
        <dbReference type="Proteomes" id="UP000605986"/>
    </source>
</evidence>
<keyword evidence="1" id="KW-0539">Nucleus</keyword>
<feature type="compositionally biased region" description="Polar residues" evidence="2">
    <location>
        <begin position="186"/>
        <end position="196"/>
    </location>
</feature>
<evidence type="ECO:0000259" key="3">
    <source>
        <dbReference type="PROSITE" id="PS50048"/>
    </source>
</evidence>
<dbReference type="InterPro" id="IPR001138">
    <property type="entry name" value="Zn2Cys6_DnaBD"/>
</dbReference>
<dbReference type="InterPro" id="IPR021858">
    <property type="entry name" value="Fun_TF"/>
</dbReference>
<feature type="domain" description="Zn(2)-C6 fungal-type" evidence="3">
    <location>
        <begin position="114"/>
        <end position="142"/>
    </location>
</feature>
<name>A0A8H4KXX7_9HYPO</name>
<organism evidence="4 5">
    <name type="scientific">Fusarium austroafricanum</name>
    <dbReference type="NCBI Taxonomy" id="2364996"/>
    <lineage>
        <taxon>Eukaryota</taxon>
        <taxon>Fungi</taxon>
        <taxon>Dikarya</taxon>
        <taxon>Ascomycota</taxon>
        <taxon>Pezizomycotina</taxon>
        <taxon>Sordariomycetes</taxon>
        <taxon>Hypocreomycetidae</taxon>
        <taxon>Hypocreales</taxon>
        <taxon>Nectriaceae</taxon>
        <taxon>Fusarium</taxon>
        <taxon>Fusarium concolor species complex</taxon>
    </lineage>
</organism>